<sequence>MPSFPGRVTTQPRAVKPHTPRSGCEDLSRGGRGPARPPKVPPGQHSPCAPLRREIKALSLAPTKAHGSPHSRTHLTGRPGQAHPHATRTQARQHPKTGDGQRHPRNLEGSRNQRHHDRRNADLEP</sequence>
<evidence type="ECO:0000256" key="1">
    <source>
        <dbReference type="SAM" id="MobiDB-lite"/>
    </source>
</evidence>
<name>A0AAV7VYX2_PLEWA</name>
<proteinExistence type="predicted"/>
<dbReference type="EMBL" id="JANPWB010000002">
    <property type="protein sequence ID" value="KAJ1205926.1"/>
    <property type="molecule type" value="Genomic_DNA"/>
</dbReference>
<keyword evidence="3" id="KW-1185">Reference proteome</keyword>
<evidence type="ECO:0000313" key="2">
    <source>
        <dbReference type="EMBL" id="KAJ1205926.1"/>
    </source>
</evidence>
<feature type="region of interest" description="Disordered" evidence="1">
    <location>
        <begin position="1"/>
        <end position="125"/>
    </location>
</feature>
<feature type="compositionally biased region" description="Basic and acidic residues" evidence="1">
    <location>
        <begin position="96"/>
        <end position="108"/>
    </location>
</feature>
<protein>
    <submittedName>
        <fullName evidence="2">Uncharacterized protein</fullName>
    </submittedName>
</protein>
<evidence type="ECO:0000313" key="3">
    <source>
        <dbReference type="Proteomes" id="UP001066276"/>
    </source>
</evidence>
<comment type="caution">
    <text evidence="2">The sequence shown here is derived from an EMBL/GenBank/DDBJ whole genome shotgun (WGS) entry which is preliminary data.</text>
</comment>
<dbReference type="AlphaFoldDB" id="A0AAV7VYX2"/>
<reference evidence="2" key="1">
    <citation type="journal article" date="2022" name="bioRxiv">
        <title>Sequencing and chromosome-scale assembly of the giantPleurodeles waltlgenome.</title>
        <authorList>
            <person name="Brown T."/>
            <person name="Elewa A."/>
            <person name="Iarovenko S."/>
            <person name="Subramanian E."/>
            <person name="Araus A.J."/>
            <person name="Petzold A."/>
            <person name="Susuki M."/>
            <person name="Suzuki K.-i.T."/>
            <person name="Hayashi T."/>
            <person name="Toyoda A."/>
            <person name="Oliveira C."/>
            <person name="Osipova E."/>
            <person name="Leigh N.D."/>
            <person name="Simon A."/>
            <person name="Yun M.H."/>
        </authorList>
    </citation>
    <scope>NUCLEOTIDE SEQUENCE</scope>
    <source>
        <strain evidence="2">20211129_DDA</strain>
        <tissue evidence="2">Liver</tissue>
    </source>
</reference>
<dbReference type="Proteomes" id="UP001066276">
    <property type="component" value="Chromosome 1_2"/>
</dbReference>
<accession>A0AAV7VYX2</accession>
<gene>
    <name evidence="2" type="ORF">NDU88_001346</name>
</gene>
<organism evidence="2 3">
    <name type="scientific">Pleurodeles waltl</name>
    <name type="common">Iberian ribbed newt</name>
    <dbReference type="NCBI Taxonomy" id="8319"/>
    <lineage>
        <taxon>Eukaryota</taxon>
        <taxon>Metazoa</taxon>
        <taxon>Chordata</taxon>
        <taxon>Craniata</taxon>
        <taxon>Vertebrata</taxon>
        <taxon>Euteleostomi</taxon>
        <taxon>Amphibia</taxon>
        <taxon>Batrachia</taxon>
        <taxon>Caudata</taxon>
        <taxon>Salamandroidea</taxon>
        <taxon>Salamandridae</taxon>
        <taxon>Pleurodelinae</taxon>
        <taxon>Pleurodeles</taxon>
    </lineage>
</organism>